<organism evidence="2 3">
    <name type="scientific">Dovyalis caffra</name>
    <dbReference type="NCBI Taxonomy" id="77055"/>
    <lineage>
        <taxon>Eukaryota</taxon>
        <taxon>Viridiplantae</taxon>
        <taxon>Streptophyta</taxon>
        <taxon>Embryophyta</taxon>
        <taxon>Tracheophyta</taxon>
        <taxon>Spermatophyta</taxon>
        <taxon>Magnoliopsida</taxon>
        <taxon>eudicotyledons</taxon>
        <taxon>Gunneridae</taxon>
        <taxon>Pentapetalae</taxon>
        <taxon>rosids</taxon>
        <taxon>fabids</taxon>
        <taxon>Malpighiales</taxon>
        <taxon>Salicaceae</taxon>
        <taxon>Flacourtieae</taxon>
        <taxon>Dovyalis</taxon>
    </lineage>
</organism>
<evidence type="ECO:0000313" key="2">
    <source>
        <dbReference type="EMBL" id="CAK7329544.1"/>
    </source>
</evidence>
<proteinExistence type="predicted"/>
<gene>
    <name evidence="2" type="ORF">DCAF_LOCUS7299</name>
</gene>
<evidence type="ECO:0000256" key="1">
    <source>
        <dbReference type="SAM" id="Phobius"/>
    </source>
</evidence>
<evidence type="ECO:0000313" key="3">
    <source>
        <dbReference type="Proteomes" id="UP001314170"/>
    </source>
</evidence>
<name>A0AAV1RAK0_9ROSI</name>
<dbReference type="AlphaFoldDB" id="A0AAV1RAK0"/>
<comment type="caution">
    <text evidence="2">The sequence shown here is derived from an EMBL/GenBank/DDBJ whole genome shotgun (WGS) entry which is preliminary data.</text>
</comment>
<dbReference type="EMBL" id="CAWUPB010000913">
    <property type="protein sequence ID" value="CAK7329544.1"/>
    <property type="molecule type" value="Genomic_DNA"/>
</dbReference>
<feature type="transmembrane region" description="Helical" evidence="1">
    <location>
        <begin position="67"/>
        <end position="89"/>
    </location>
</feature>
<reference evidence="2 3" key="1">
    <citation type="submission" date="2024-01" db="EMBL/GenBank/DDBJ databases">
        <authorList>
            <person name="Waweru B."/>
        </authorList>
    </citation>
    <scope>NUCLEOTIDE SEQUENCE [LARGE SCALE GENOMIC DNA]</scope>
</reference>
<keyword evidence="1" id="KW-1133">Transmembrane helix</keyword>
<keyword evidence="1" id="KW-0812">Transmembrane</keyword>
<keyword evidence="1" id="KW-0472">Membrane</keyword>
<keyword evidence="3" id="KW-1185">Reference proteome</keyword>
<dbReference type="Proteomes" id="UP001314170">
    <property type="component" value="Unassembled WGS sequence"/>
</dbReference>
<accession>A0AAV1RAK0</accession>
<protein>
    <submittedName>
        <fullName evidence="2">Uncharacterized protein</fullName>
    </submittedName>
</protein>
<sequence length="143" mass="18111">MEAGEAIFRTRGGGSILEESWDRNGRWERLDDWWFLFWLVDGHRRWLKDSVALALVCRLEREEALKWWFYLWSIGMGGVENLWFWLWLVDWNRSGHENRRLWLWLVDLNRWWKWLLVEWNWSGWRENLRREGRKDLRRERYGW</sequence>